<keyword evidence="10" id="KW-0732">Signal</keyword>
<protein>
    <submittedName>
        <fullName evidence="12">Hexosyltransferase</fullName>
    </submittedName>
</protein>
<evidence type="ECO:0000313" key="12">
    <source>
        <dbReference type="WBParaSite" id="Gr19_v10_g6608.t1"/>
    </source>
</evidence>
<keyword evidence="7" id="KW-1133">Transmembrane helix</keyword>
<evidence type="ECO:0000256" key="5">
    <source>
        <dbReference type="ARBA" id="ARBA00022692"/>
    </source>
</evidence>
<evidence type="ECO:0000256" key="3">
    <source>
        <dbReference type="ARBA" id="ARBA00022676"/>
    </source>
</evidence>
<evidence type="ECO:0000256" key="9">
    <source>
        <dbReference type="ARBA" id="ARBA00023136"/>
    </source>
</evidence>
<evidence type="ECO:0000256" key="7">
    <source>
        <dbReference type="ARBA" id="ARBA00022989"/>
    </source>
</evidence>
<dbReference type="InterPro" id="IPR002659">
    <property type="entry name" value="Glyco_trans_31"/>
</dbReference>
<feature type="chain" id="PRO_5038068928" evidence="10">
    <location>
        <begin position="23"/>
        <end position="585"/>
    </location>
</feature>
<keyword evidence="11" id="KW-1185">Reference proteome</keyword>
<dbReference type="Gene3D" id="3.90.550.50">
    <property type="match status" value="1"/>
</dbReference>
<accession>A0A914I3R6</accession>
<evidence type="ECO:0000256" key="1">
    <source>
        <dbReference type="ARBA" id="ARBA00004323"/>
    </source>
</evidence>
<dbReference type="PANTHER" id="PTHR11214">
    <property type="entry name" value="BETA-1,3-N-ACETYLGLUCOSAMINYLTRANSFERASE"/>
    <property type="match status" value="1"/>
</dbReference>
<dbReference type="AlphaFoldDB" id="A0A914I3R6"/>
<evidence type="ECO:0000256" key="6">
    <source>
        <dbReference type="ARBA" id="ARBA00022968"/>
    </source>
</evidence>
<evidence type="ECO:0000256" key="8">
    <source>
        <dbReference type="ARBA" id="ARBA00023034"/>
    </source>
</evidence>
<feature type="signal peptide" evidence="10">
    <location>
        <begin position="1"/>
        <end position="22"/>
    </location>
</feature>
<name>A0A914I3R6_GLORO</name>
<dbReference type="Pfam" id="PF01762">
    <property type="entry name" value="Galactosyl_T"/>
    <property type="match status" value="1"/>
</dbReference>
<sequence length="585" mass="66940">MRIPNLWVNVFIIFVLPNLSNGQQLSTKPLKLTDGQNGVKSIPYRATDQCMPKMDAKRGKTTYGLSFRLHSKGGHCDDGLLICYPGMLNRHADSLGFKVKGLFQIDNKKDNKVNQFCSFKMQKEGISAGQTHWRGIKVYTMPNGTENRQTMLEASVASRPYKLGTNVGQFSIHLGGNGTDLLTMITVNDGKAFIDNQANLQKQFLEQFWNGAFLREHTGLWMLGLDLLPSMKQENVKLFIARNCNCTMETWFTQPTDSSDPKEPELPTAGSNNCSIEFESTSEATTNKNDVSDECFGEKHFEIRFKNIFKKCWMKFANACPNQTELIMLTMSRRNGFENRMGIRQTWMNDSVPGEVIRFLIADAEDGEANDVQQKLEEEQAKHGDLVFLHGFVDIYAHLHLKVYGGFKWQQSFCANANWVLKVDDDALVHLRRLAYWTGKKFRPIVAQNPLVFFGKLYHKYLPIRNPKSKWYASKEMYPKDMYPDFMQGTVYLTTPATINAILLHSGQIDAFYLEDVVYTGILAELANVTLSDQKKHFKWRFDHFDEKNGECEDGVPTPFSIWGAEKLNVFEHQYGRMKSIECKK</sequence>
<keyword evidence="8" id="KW-0333">Golgi apparatus</keyword>
<dbReference type="PANTHER" id="PTHR11214:SF3">
    <property type="entry name" value="BETA-1,3-GALACTOSYLTRANSFERASE 6"/>
    <property type="match status" value="1"/>
</dbReference>
<keyword evidence="5" id="KW-0812">Transmembrane</keyword>
<organism evidence="11 12">
    <name type="scientific">Globodera rostochiensis</name>
    <name type="common">Golden nematode worm</name>
    <name type="synonym">Heterodera rostochiensis</name>
    <dbReference type="NCBI Taxonomy" id="31243"/>
    <lineage>
        <taxon>Eukaryota</taxon>
        <taxon>Metazoa</taxon>
        <taxon>Ecdysozoa</taxon>
        <taxon>Nematoda</taxon>
        <taxon>Chromadorea</taxon>
        <taxon>Rhabditida</taxon>
        <taxon>Tylenchina</taxon>
        <taxon>Tylenchomorpha</taxon>
        <taxon>Tylenchoidea</taxon>
        <taxon>Heteroderidae</taxon>
        <taxon>Heteroderinae</taxon>
        <taxon>Globodera</taxon>
    </lineage>
</organism>
<proteinExistence type="inferred from homology"/>
<evidence type="ECO:0000313" key="11">
    <source>
        <dbReference type="Proteomes" id="UP000887572"/>
    </source>
</evidence>
<dbReference type="WBParaSite" id="Gr19_v10_g6608.t1">
    <property type="protein sequence ID" value="Gr19_v10_g6608.t1"/>
    <property type="gene ID" value="Gr19_v10_g6608"/>
</dbReference>
<keyword evidence="4" id="KW-0808">Transferase</keyword>
<keyword evidence="3" id="KW-0328">Glycosyltransferase</keyword>
<reference evidence="12" key="1">
    <citation type="submission" date="2022-11" db="UniProtKB">
        <authorList>
            <consortium name="WormBaseParasite"/>
        </authorList>
    </citation>
    <scope>IDENTIFICATION</scope>
</reference>
<evidence type="ECO:0000256" key="4">
    <source>
        <dbReference type="ARBA" id="ARBA00022679"/>
    </source>
</evidence>
<dbReference type="GO" id="GO:0016758">
    <property type="term" value="F:hexosyltransferase activity"/>
    <property type="evidence" value="ECO:0007669"/>
    <property type="project" value="InterPro"/>
</dbReference>
<keyword evidence="9" id="KW-0472">Membrane</keyword>
<dbReference type="GO" id="GO:0006493">
    <property type="term" value="P:protein O-linked glycosylation"/>
    <property type="evidence" value="ECO:0007669"/>
    <property type="project" value="TreeGrafter"/>
</dbReference>
<evidence type="ECO:0000256" key="2">
    <source>
        <dbReference type="ARBA" id="ARBA00008661"/>
    </source>
</evidence>
<comment type="similarity">
    <text evidence="2">Belongs to the glycosyltransferase 31 family.</text>
</comment>
<comment type="subcellular location">
    <subcellularLocation>
        <location evidence="1">Golgi apparatus membrane</location>
        <topology evidence="1">Single-pass type II membrane protein</topology>
    </subcellularLocation>
</comment>
<keyword evidence="6" id="KW-0735">Signal-anchor</keyword>
<dbReference type="GO" id="GO:0000139">
    <property type="term" value="C:Golgi membrane"/>
    <property type="evidence" value="ECO:0007669"/>
    <property type="project" value="UniProtKB-SubCell"/>
</dbReference>
<evidence type="ECO:0000256" key="10">
    <source>
        <dbReference type="SAM" id="SignalP"/>
    </source>
</evidence>
<dbReference type="Proteomes" id="UP000887572">
    <property type="component" value="Unplaced"/>
</dbReference>